<gene>
    <name evidence="1" type="ORF">SAMN00777080_2863</name>
</gene>
<dbReference type="EMBL" id="LT838813">
    <property type="protein sequence ID" value="SMD44243.1"/>
    <property type="molecule type" value="Genomic_DNA"/>
</dbReference>
<evidence type="ECO:0000313" key="1">
    <source>
        <dbReference type="EMBL" id="SMD44243.1"/>
    </source>
</evidence>
<reference evidence="2" key="1">
    <citation type="submission" date="2017-04" db="EMBL/GenBank/DDBJ databases">
        <authorList>
            <person name="Varghese N."/>
            <person name="Submissions S."/>
        </authorList>
    </citation>
    <scope>NUCLEOTIDE SEQUENCE [LARGE SCALE GENOMIC DNA]</scope>
    <source>
        <strain evidence="2">DSM 16537</strain>
    </source>
</reference>
<name>A0A1W2H5P3_9BACT</name>
<sequence length="233" mass="25597">MCGVSTINSDENKMKTIKKLLVLGMFSLMVLQTNQSVAQIIFGEYQSAKMVGKGKIEATAHYTGVNLSYDGESLFAFNNLGLQTGFGFGERFELRVRYDRLWFKDYGIGDGISFISIGPKIGTKNNKIAFHLPFSTALEEGAGATWFFNPAVLFTVPLTTNTHLTFTPKYLISLQEGDAFEENPLGLNLGAGIGFMRNWVARPEIGLTFVPGEKGSFFNFGLGASWIFGKPAN</sequence>
<dbReference type="Proteomes" id="UP000192333">
    <property type="component" value="Chromosome I"/>
</dbReference>
<proteinExistence type="predicted"/>
<organism evidence="1 2">
    <name type="scientific">Aquiflexum balticum DSM 16537</name>
    <dbReference type="NCBI Taxonomy" id="758820"/>
    <lineage>
        <taxon>Bacteria</taxon>
        <taxon>Pseudomonadati</taxon>
        <taxon>Bacteroidota</taxon>
        <taxon>Cytophagia</taxon>
        <taxon>Cytophagales</taxon>
        <taxon>Cyclobacteriaceae</taxon>
        <taxon>Aquiflexum</taxon>
    </lineage>
</organism>
<accession>A0A1W2H5P3</accession>
<dbReference type="AlphaFoldDB" id="A0A1W2H5P3"/>
<keyword evidence="2" id="KW-1185">Reference proteome</keyword>
<protein>
    <recommendedName>
        <fullName evidence="3">Outer membrane protein beta-barrel domain-containing protein</fullName>
    </recommendedName>
</protein>
<evidence type="ECO:0008006" key="3">
    <source>
        <dbReference type="Google" id="ProtNLM"/>
    </source>
</evidence>
<evidence type="ECO:0000313" key="2">
    <source>
        <dbReference type="Proteomes" id="UP000192333"/>
    </source>
</evidence>